<keyword evidence="4" id="KW-1185">Reference proteome</keyword>
<proteinExistence type="inferred from homology"/>
<organism evidence="3 4">
    <name type="scientific">Fusibacter paucivorans</name>
    <dbReference type="NCBI Taxonomy" id="76009"/>
    <lineage>
        <taxon>Bacteria</taxon>
        <taxon>Bacillati</taxon>
        <taxon>Bacillota</taxon>
        <taxon>Clostridia</taxon>
        <taxon>Eubacteriales</taxon>
        <taxon>Eubacteriales Family XII. Incertae Sedis</taxon>
        <taxon>Fusibacter</taxon>
    </lineage>
</organism>
<dbReference type="EMBL" id="JAHBCL010000007">
    <property type="protein sequence ID" value="MBS7526063.1"/>
    <property type="molecule type" value="Genomic_DNA"/>
</dbReference>
<evidence type="ECO:0000313" key="3">
    <source>
        <dbReference type="EMBL" id="MBS7526063.1"/>
    </source>
</evidence>
<dbReference type="PANTHER" id="PTHR42879:SF6">
    <property type="entry name" value="NADPH-DEPENDENT REDUCTASE BACG"/>
    <property type="match status" value="1"/>
</dbReference>
<dbReference type="PANTHER" id="PTHR42879">
    <property type="entry name" value="3-OXOACYL-(ACYL-CARRIER-PROTEIN) REDUCTASE"/>
    <property type="match status" value="1"/>
</dbReference>
<evidence type="ECO:0000256" key="1">
    <source>
        <dbReference type="ARBA" id="ARBA00006484"/>
    </source>
</evidence>
<name>A0ABS5PLP6_9FIRM</name>
<gene>
    <name evidence="3" type="ORF">KHM83_05205</name>
</gene>
<dbReference type="InterPro" id="IPR050259">
    <property type="entry name" value="SDR"/>
</dbReference>
<accession>A0ABS5PLP6</accession>
<comment type="similarity">
    <text evidence="1">Belongs to the short-chain dehydrogenases/reductases (SDR) family.</text>
</comment>
<evidence type="ECO:0000313" key="4">
    <source>
        <dbReference type="Proteomes" id="UP000746471"/>
    </source>
</evidence>
<dbReference type="InterPro" id="IPR036291">
    <property type="entry name" value="NAD(P)-bd_dom_sf"/>
</dbReference>
<keyword evidence="2" id="KW-0443">Lipid metabolism</keyword>
<dbReference type="Gene3D" id="3.40.50.720">
    <property type="entry name" value="NAD(P)-binding Rossmann-like Domain"/>
    <property type="match status" value="1"/>
</dbReference>
<reference evidence="3 4" key="1">
    <citation type="submission" date="2021-05" db="EMBL/GenBank/DDBJ databases">
        <title>Fusibacter ferrireducens sp. nov., an anaerobic, sulfur- and Fe-reducing bacterium isolated from the mangrove sediment.</title>
        <authorList>
            <person name="Qiu D."/>
        </authorList>
    </citation>
    <scope>NUCLEOTIDE SEQUENCE [LARGE SCALE GENOMIC DNA]</scope>
    <source>
        <strain evidence="3 4">DSM 12116</strain>
    </source>
</reference>
<dbReference type="InterPro" id="IPR002347">
    <property type="entry name" value="SDR_fam"/>
</dbReference>
<keyword evidence="2" id="KW-0753">Steroid metabolism</keyword>
<evidence type="ECO:0000256" key="2">
    <source>
        <dbReference type="ARBA" id="ARBA00023221"/>
    </source>
</evidence>
<dbReference type="SUPFAM" id="SSF51735">
    <property type="entry name" value="NAD(P)-binding Rossmann-fold domains"/>
    <property type="match status" value="1"/>
</dbReference>
<comment type="caution">
    <text evidence="3">The sequence shown here is derived from an EMBL/GenBank/DDBJ whole genome shotgun (WGS) entry which is preliminary data.</text>
</comment>
<sequence>MRVNGVVPGYVQTEKHYRDDDFKSREKQRQLPLKAYATPYEIGGAVAFLCSERSKQINGAIIDCTGGTLV</sequence>
<dbReference type="RefSeq" id="WP_213235929.1">
    <property type="nucleotide sequence ID" value="NZ_JAHBCL010000007.1"/>
</dbReference>
<protein>
    <submittedName>
        <fullName evidence="3">SDR family oxidoreductase</fullName>
    </submittedName>
</protein>
<dbReference type="Proteomes" id="UP000746471">
    <property type="component" value="Unassembled WGS sequence"/>
</dbReference>
<dbReference type="Pfam" id="PF13561">
    <property type="entry name" value="adh_short_C2"/>
    <property type="match status" value="1"/>
</dbReference>